<dbReference type="Proteomes" id="UP000254069">
    <property type="component" value="Unassembled WGS sequence"/>
</dbReference>
<keyword evidence="13" id="KW-1185">Reference proteome</keyword>
<keyword evidence="6 11" id="KW-0732">Signal</keyword>
<keyword evidence="9" id="KW-0482">Metalloprotease</keyword>
<comment type="subcellular location">
    <subcellularLocation>
        <location evidence="2">Secreted</location>
    </subcellularLocation>
</comment>
<evidence type="ECO:0000256" key="5">
    <source>
        <dbReference type="ARBA" id="ARBA00022723"/>
    </source>
</evidence>
<keyword evidence="4" id="KW-0645">Protease</keyword>
<evidence type="ECO:0000256" key="2">
    <source>
        <dbReference type="ARBA" id="ARBA00004613"/>
    </source>
</evidence>
<dbReference type="Gene3D" id="3.40.30.160">
    <property type="entry name" value="Collagenase ColT, N-terminal domain"/>
    <property type="match status" value="1"/>
</dbReference>
<evidence type="ECO:0000256" key="4">
    <source>
        <dbReference type="ARBA" id="ARBA00022670"/>
    </source>
</evidence>
<feature type="chain" id="PRO_5016904629" evidence="11">
    <location>
        <begin position="25"/>
        <end position="585"/>
    </location>
</feature>
<evidence type="ECO:0000256" key="1">
    <source>
        <dbReference type="ARBA" id="ARBA00001947"/>
    </source>
</evidence>
<gene>
    <name evidence="12" type="ORF">NCTC10738_01703</name>
</gene>
<feature type="signal peptide" evidence="11">
    <location>
        <begin position="1"/>
        <end position="24"/>
    </location>
</feature>
<reference evidence="12 13" key="1">
    <citation type="submission" date="2018-06" db="EMBL/GenBank/DDBJ databases">
        <authorList>
            <consortium name="Pathogen Informatics"/>
            <person name="Doyle S."/>
        </authorList>
    </citation>
    <scope>NUCLEOTIDE SEQUENCE [LARGE SCALE GENOMIC DNA]</scope>
    <source>
        <strain evidence="12 13">NCTC10738</strain>
    </source>
</reference>
<evidence type="ECO:0000256" key="9">
    <source>
        <dbReference type="ARBA" id="ARBA00023049"/>
    </source>
</evidence>
<dbReference type="PANTHER" id="PTHR13062:SF9">
    <property type="entry name" value="MICROBIAL COLLAGENASE"/>
    <property type="match status" value="1"/>
</dbReference>
<evidence type="ECO:0000256" key="10">
    <source>
        <dbReference type="PIRSR" id="PIRSR602169-1"/>
    </source>
</evidence>
<dbReference type="InterPro" id="IPR002169">
    <property type="entry name" value="Peptidase_M9A/M9B"/>
</dbReference>
<evidence type="ECO:0000313" key="13">
    <source>
        <dbReference type="Proteomes" id="UP000254069"/>
    </source>
</evidence>
<dbReference type="AlphaFoldDB" id="A0A379ZM87"/>
<dbReference type="EC" id="3.4.24.3" evidence="12"/>
<protein>
    <submittedName>
        <fullName evidence="12">Microbial collagenase</fullName>
        <ecNumber evidence="12">3.4.24.3</ecNumber>
    </submittedName>
</protein>
<keyword evidence="7 12" id="KW-0378">Hydrolase</keyword>
<dbReference type="GO" id="GO:0008270">
    <property type="term" value="F:zinc ion binding"/>
    <property type="evidence" value="ECO:0007669"/>
    <property type="project" value="InterPro"/>
</dbReference>
<comment type="cofactor">
    <cofactor evidence="1">
        <name>Zn(2+)</name>
        <dbReference type="ChEBI" id="CHEBI:29105"/>
    </cofactor>
</comment>
<dbReference type="Gene3D" id="1.10.390.20">
    <property type="match status" value="1"/>
</dbReference>
<proteinExistence type="predicted"/>
<dbReference type="RefSeq" id="WP_243880234.1">
    <property type="nucleotide sequence ID" value="NZ_JADZHC010000002.1"/>
</dbReference>
<evidence type="ECO:0000256" key="7">
    <source>
        <dbReference type="ARBA" id="ARBA00022801"/>
    </source>
</evidence>
<dbReference type="PANTHER" id="PTHR13062">
    <property type="entry name" value="COLLAGENASE"/>
    <property type="match status" value="1"/>
</dbReference>
<evidence type="ECO:0000313" key="12">
    <source>
        <dbReference type="EMBL" id="SUI64333.1"/>
    </source>
</evidence>
<organism evidence="12 13">
    <name type="scientific">Shewanella algae</name>
    <dbReference type="NCBI Taxonomy" id="38313"/>
    <lineage>
        <taxon>Bacteria</taxon>
        <taxon>Pseudomonadati</taxon>
        <taxon>Pseudomonadota</taxon>
        <taxon>Gammaproteobacteria</taxon>
        <taxon>Alteromonadales</taxon>
        <taxon>Shewanellaceae</taxon>
        <taxon>Shewanella</taxon>
    </lineage>
</organism>
<feature type="active site" evidence="10">
    <location>
        <position position="416"/>
    </location>
</feature>
<evidence type="ECO:0000256" key="6">
    <source>
        <dbReference type="ARBA" id="ARBA00022729"/>
    </source>
</evidence>
<accession>A0A379ZM87</accession>
<dbReference type="GO" id="GO:0005576">
    <property type="term" value="C:extracellular region"/>
    <property type="evidence" value="ECO:0007669"/>
    <property type="project" value="UniProtKB-SubCell"/>
</dbReference>
<dbReference type="Pfam" id="PF01752">
    <property type="entry name" value="Peptidase_M9"/>
    <property type="match status" value="1"/>
</dbReference>
<sequence length="585" mass="66363">MPLLTTPGKSLAFILMTLMISACAGHTQTTNLSPAIATASHEQLLQHSDALYNPVQLQHVLASLQNTTDMTQWQQGLFYLRGYCYFGPFDKLTDTDFQAIANALARLPQQANFSMDEQFAVTLYLYFTSDQQAGKLAPLLPRLARQLSRLGKQTASEARDYALWETIRAYGFLLNQSRQRLDGQLNKLLLQQRLDADLLGFVAGDRSPWERENAYWALAMYRLALTPSKGKQADDAPTPEQLALDTQLEVLALKDIAIRGDAGKDSYTLGYHVNHFGGQLSCQEKTQLCRIPDLLSVLPQRHECSESLFIVAQDLSTAEFTESCQRLTSQESHFHSLLKTEQQPTTNDHNQALQVVAFKNWSQYNAYGQLLFDIGTDNGGMYIEGTPQQPGNQASFFAFRQFWIAPEFAIWNLNHEYVHYLDGRFVKYGGFGHFPGKMVWWAEGLAEYISKGETNPKAIDLATETLEQKKALDLASIFATEYQDGQDRTYRWSYLAIRFLAEQEPQALVRLSQALKMDYFAGYEQELTALTSKEPAFQQWLQQLAQTAKNNDADTAPSIRKLNRYSYRDYLQPAHLSSSGRHQHY</sequence>
<keyword evidence="3" id="KW-0964">Secreted</keyword>
<dbReference type="PRINTS" id="PR00931">
    <property type="entry name" value="MICOLLPTASE"/>
</dbReference>
<dbReference type="GO" id="GO:0006508">
    <property type="term" value="P:proteolysis"/>
    <property type="evidence" value="ECO:0007669"/>
    <property type="project" value="UniProtKB-KW"/>
</dbReference>
<name>A0A379ZM87_9GAMM</name>
<dbReference type="GO" id="GO:0004222">
    <property type="term" value="F:metalloendopeptidase activity"/>
    <property type="evidence" value="ECO:0007669"/>
    <property type="project" value="UniProtKB-EC"/>
</dbReference>
<evidence type="ECO:0000256" key="11">
    <source>
        <dbReference type="SAM" id="SignalP"/>
    </source>
</evidence>
<keyword evidence="8" id="KW-0862">Zinc</keyword>
<evidence type="ECO:0000256" key="8">
    <source>
        <dbReference type="ARBA" id="ARBA00022833"/>
    </source>
</evidence>
<evidence type="ECO:0000256" key="3">
    <source>
        <dbReference type="ARBA" id="ARBA00022525"/>
    </source>
</evidence>
<keyword evidence="5" id="KW-0479">Metal-binding</keyword>
<dbReference type="EMBL" id="UGYO01000001">
    <property type="protein sequence ID" value="SUI64333.1"/>
    <property type="molecule type" value="Genomic_DNA"/>
</dbReference>